<sequence>MACLLTGCVAPPQRPTLKPDSLAVLQGNTLSTEVRPANFSLSTGGATAATLIGALFLNADLVIAAAESAAQQAGAPLAKEVGLTDPAYTVATELATRLGRSAGAKVQSLAKPEDGSELGAPPPSRFVLEARTDRWAAQYLALDKGRYGTQLALTVSLSDSQTGSMVATAQCQRIDAESDRIAGYDALIADGAARLHQAMDKHTQACITEMWGQLSEGLPLNIGAPVAVSEPVVAALAPAPKAAVDLPDASPAPAKAPEPPRPAAPPVLVSVAPASTAPVPDVAQQSRTATQKATAEAIERKSDSLPPKPILPVAAVNAAPPPPTPSAPAPAILPAPQTSAADAGRGPMIVLPPRTAADRVLENSQIAHRYHIYLSRPNPKAFAVSANGGWWMAWGEGPGVQGTVSQRAVRGCEERSNSTCVLYAVDDRVVFGLTQKERP</sequence>
<organism evidence="2 3">
    <name type="scientific">Ideonella paludis</name>
    <dbReference type="NCBI Taxonomy" id="1233411"/>
    <lineage>
        <taxon>Bacteria</taxon>
        <taxon>Pseudomonadati</taxon>
        <taxon>Pseudomonadota</taxon>
        <taxon>Betaproteobacteria</taxon>
        <taxon>Burkholderiales</taxon>
        <taxon>Sphaerotilaceae</taxon>
        <taxon>Ideonella</taxon>
    </lineage>
</organism>
<evidence type="ECO:0000313" key="3">
    <source>
        <dbReference type="Proteomes" id="UP000672097"/>
    </source>
</evidence>
<reference evidence="2 3" key="1">
    <citation type="submission" date="2021-04" db="EMBL/GenBank/DDBJ databases">
        <title>The genome sequence of type strain Ideonella paludis KCTC 32238.</title>
        <authorList>
            <person name="Liu Y."/>
        </authorList>
    </citation>
    <scope>NUCLEOTIDE SEQUENCE [LARGE SCALE GENOMIC DNA]</scope>
    <source>
        <strain evidence="2 3">KCTC 32238</strain>
    </source>
</reference>
<name>A0ABS5E2W5_9BURK</name>
<comment type="caution">
    <text evidence="2">The sequence shown here is derived from an EMBL/GenBank/DDBJ whole genome shotgun (WGS) entry which is preliminary data.</text>
</comment>
<accession>A0ABS5E2W5</accession>
<evidence type="ECO:0000313" key="2">
    <source>
        <dbReference type="EMBL" id="MBQ0937755.1"/>
    </source>
</evidence>
<feature type="compositionally biased region" description="Low complexity" evidence="1">
    <location>
        <begin position="266"/>
        <end position="283"/>
    </location>
</feature>
<dbReference type="RefSeq" id="WP_210811419.1">
    <property type="nucleotide sequence ID" value="NZ_JAGQDG010000009.1"/>
</dbReference>
<dbReference type="Proteomes" id="UP000672097">
    <property type="component" value="Unassembled WGS sequence"/>
</dbReference>
<dbReference type="EMBL" id="JAGQDG010000009">
    <property type="protein sequence ID" value="MBQ0937755.1"/>
    <property type="molecule type" value="Genomic_DNA"/>
</dbReference>
<feature type="region of interest" description="Disordered" evidence="1">
    <location>
        <begin position="247"/>
        <end position="329"/>
    </location>
</feature>
<evidence type="ECO:0008006" key="4">
    <source>
        <dbReference type="Google" id="ProtNLM"/>
    </source>
</evidence>
<feature type="compositionally biased region" description="Pro residues" evidence="1">
    <location>
        <begin position="319"/>
        <end position="329"/>
    </location>
</feature>
<evidence type="ECO:0000256" key="1">
    <source>
        <dbReference type="SAM" id="MobiDB-lite"/>
    </source>
</evidence>
<proteinExistence type="predicted"/>
<protein>
    <recommendedName>
        <fullName evidence="4">DUF4136 domain-containing protein</fullName>
    </recommendedName>
</protein>
<feature type="compositionally biased region" description="Polar residues" evidence="1">
    <location>
        <begin position="284"/>
        <end position="293"/>
    </location>
</feature>
<feature type="compositionally biased region" description="Pro residues" evidence="1">
    <location>
        <begin position="254"/>
        <end position="265"/>
    </location>
</feature>
<keyword evidence="3" id="KW-1185">Reference proteome</keyword>
<gene>
    <name evidence="2" type="ORF">KAK11_20690</name>
</gene>